<accession>A0ABU9XQG1</accession>
<dbReference type="RefSeq" id="WP_345862755.1">
    <property type="nucleotide sequence ID" value="NZ_JBDIMF010000001.1"/>
</dbReference>
<dbReference type="Pfam" id="PF15919">
    <property type="entry name" value="HicB_lk_antitox"/>
    <property type="match status" value="1"/>
</dbReference>
<dbReference type="EMBL" id="JBDIMF010000001">
    <property type="protein sequence ID" value="MEN2785305.1"/>
    <property type="molecule type" value="Genomic_DNA"/>
</dbReference>
<organism evidence="2 3">
    <name type="scientific">Sphingomonas qilianensis</name>
    <dbReference type="NCBI Taxonomy" id="1736690"/>
    <lineage>
        <taxon>Bacteria</taxon>
        <taxon>Pseudomonadati</taxon>
        <taxon>Pseudomonadota</taxon>
        <taxon>Alphaproteobacteria</taxon>
        <taxon>Sphingomonadales</taxon>
        <taxon>Sphingomonadaceae</taxon>
        <taxon>Sphingomonas</taxon>
    </lineage>
</organism>
<dbReference type="InterPro" id="IPR035069">
    <property type="entry name" value="TTHA1013/TTHA0281-like"/>
</dbReference>
<feature type="domain" description="HicB-like antitoxin of toxin-antitoxin system" evidence="1">
    <location>
        <begin position="14"/>
        <end position="64"/>
    </location>
</feature>
<dbReference type="Proteomes" id="UP001404104">
    <property type="component" value="Unassembled WGS sequence"/>
</dbReference>
<keyword evidence="3" id="KW-1185">Reference proteome</keyword>
<evidence type="ECO:0000313" key="2">
    <source>
        <dbReference type="EMBL" id="MEN2785305.1"/>
    </source>
</evidence>
<evidence type="ECO:0000259" key="1">
    <source>
        <dbReference type="Pfam" id="PF15919"/>
    </source>
</evidence>
<evidence type="ECO:0000313" key="3">
    <source>
        <dbReference type="Proteomes" id="UP001404104"/>
    </source>
</evidence>
<sequence>MMSPRYHIDLFWHDPDECWIANVPDLKTCSAHGDTPEQALAEVQVAMQGWLEIANDMGFAIPQPRYRPAKFAA</sequence>
<dbReference type="Gene3D" id="3.30.160.250">
    <property type="match status" value="1"/>
</dbReference>
<comment type="caution">
    <text evidence="2">The sequence shown here is derived from an EMBL/GenBank/DDBJ whole genome shotgun (WGS) entry which is preliminary data.</text>
</comment>
<protein>
    <submittedName>
        <fullName evidence="2">Type II toxin-antitoxin system HicB family antitoxin</fullName>
    </submittedName>
</protein>
<name>A0ABU9XQG1_9SPHN</name>
<reference evidence="2 3" key="1">
    <citation type="submission" date="2024-05" db="EMBL/GenBank/DDBJ databases">
        <authorList>
            <person name="Liu Q."/>
            <person name="Xin Y.-H."/>
        </authorList>
    </citation>
    <scope>NUCLEOTIDE SEQUENCE [LARGE SCALE GENOMIC DNA]</scope>
    <source>
        <strain evidence="2 3">CGMCC 1.15349</strain>
    </source>
</reference>
<proteinExistence type="predicted"/>
<dbReference type="SUPFAM" id="SSF143100">
    <property type="entry name" value="TTHA1013/TTHA0281-like"/>
    <property type="match status" value="1"/>
</dbReference>
<dbReference type="InterPro" id="IPR031807">
    <property type="entry name" value="HicB-like"/>
</dbReference>
<gene>
    <name evidence="2" type="ORF">ABC969_02590</name>
</gene>